<name>A0A2A2LUK2_9BILA</name>
<dbReference type="InterPro" id="IPR044927">
    <property type="entry name" value="Endonuclea_NS_2"/>
</dbReference>
<keyword evidence="3" id="KW-1185">Reference proteome</keyword>
<sequence>MNIGEKKTIFIVSPTGTSMKELEVQLLRNWKTPNMVTSFVMDSPRQNSRAEPENRLEEGYCRIFGRNVTEYRQMRTTGKRAIEKSTRENVFGDDGSKYSDSIGHIVAEVLGGSDDLDNLFIQNSEMNSAMSRFETNLVNVLVMNDEHFSDMYWRMVYDVTNRTTRPDQVEVSIRTTLDGGFTEEIHFVMLNRVGCVCECGGK</sequence>
<gene>
    <name evidence="2" type="ORF">WR25_15236</name>
</gene>
<organism evidence="2 3">
    <name type="scientific">Diploscapter pachys</name>
    <dbReference type="NCBI Taxonomy" id="2018661"/>
    <lineage>
        <taxon>Eukaryota</taxon>
        <taxon>Metazoa</taxon>
        <taxon>Ecdysozoa</taxon>
        <taxon>Nematoda</taxon>
        <taxon>Chromadorea</taxon>
        <taxon>Rhabditida</taxon>
        <taxon>Rhabditina</taxon>
        <taxon>Rhabditomorpha</taxon>
        <taxon>Rhabditoidea</taxon>
        <taxon>Rhabditidae</taxon>
        <taxon>Diploscapter</taxon>
    </lineage>
</organism>
<dbReference type="EMBL" id="LIAE01006417">
    <property type="protein sequence ID" value="PAV89922.1"/>
    <property type="molecule type" value="Genomic_DNA"/>
</dbReference>
<feature type="domain" description="Type VII secretion system protein EssD-like" evidence="1">
    <location>
        <begin position="77"/>
        <end position="171"/>
    </location>
</feature>
<dbReference type="Gene3D" id="3.40.570.10">
    <property type="entry name" value="Extracellular Endonuclease, subunit A"/>
    <property type="match status" value="1"/>
</dbReference>
<dbReference type="AlphaFoldDB" id="A0A2A2LUK2"/>
<dbReference type="Proteomes" id="UP000218231">
    <property type="component" value="Unassembled WGS sequence"/>
</dbReference>
<protein>
    <recommendedName>
        <fullName evidence="1">Type VII secretion system protein EssD-like domain-containing protein</fullName>
    </recommendedName>
</protein>
<dbReference type="InterPro" id="IPR044929">
    <property type="entry name" value="DNA/RNA_non-sp_Endonuclease_sf"/>
</dbReference>
<reference evidence="2 3" key="1">
    <citation type="journal article" date="2017" name="Curr. Biol.">
        <title>Genome architecture and evolution of a unichromosomal asexual nematode.</title>
        <authorList>
            <person name="Fradin H."/>
            <person name="Zegar C."/>
            <person name="Gutwein M."/>
            <person name="Lucas J."/>
            <person name="Kovtun M."/>
            <person name="Corcoran D."/>
            <person name="Baugh L.R."/>
            <person name="Kiontke K."/>
            <person name="Gunsalus K."/>
            <person name="Fitch D.H."/>
            <person name="Piano F."/>
        </authorList>
    </citation>
    <scope>NUCLEOTIDE SEQUENCE [LARGE SCALE GENOMIC DNA]</scope>
    <source>
        <strain evidence="2">PF1309</strain>
    </source>
</reference>
<accession>A0A2A2LUK2</accession>
<evidence type="ECO:0000313" key="2">
    <source>
        <dbReference type="EMBL" id="PAV89922.1"/>
    </source>
</evidence>
<proteinExistence type="predicted"/>
<evidence type="ECO:0000259" key="1">
    <source>
        <dbReference type="Pfam" id="PF13930"/>
    </source>
</evidence>
<dbReference type="Pfam" id="PF13930">
    <property type="entry name" value="Endonuclea_NS_2"/>
    <property type="match status" value="1"/>
</dbReference>
<evidence type="ECO:0000313" key="3">
    <source>
        <dbReference type="Proteomes" id="UP000218231"/>
    </source>
</evidence>
<comment type="caution">
    <text evidence="2">The sequence shown here is derived from an EMBL/GenBank/DDBJ whole genome shotgun (WGS) entry which is preliminary data.</text>
</comment>